<dbReference type="EMBL" id="JACKSJ010000177">
    <property type="protein sequence ID" value="MCV7172267.1"/>
    <property type="molecule type" value="Genomic_DNA"/>
</dbReference>
<dbReference type="Proteomes" id="UP001140293">
    <property type="component" value="Unassembled WGS sequence"/>
</dbReference>
<gene>
    <name evidence="2" type="ORF">H7I41_20330</name>
</gene>
<organism evidence="2 3">
    <name type="scientific">[Mycobacterium] manitobense</name>
    <dbReference type="NCBI Taxonomy" id="190147"/>
    <lineage>
        <taxon>Bacteria</taxon>
        <taxon>Bacillati</taxon>
        <taxon>Actinomycetota</taxon>
        <taxon>Actinomycetes</taxon>
        <taxon>Mycobacteriales</taxon>
        <taxon>Mycobacteriaceae</taxon>
        <taxon>Mycolicibacterium</taxon>
    </lineage>
</organism>
<proteinExistence type="predicted"/>
<keyword evidence="1" id="KW-0472">Membrane</keyword>
<protein>
    <recommendedName>
        <fullName evidence="4">Adhesin domain-containing protein</fullName>
    </recommendedName>
</protein>
<comment type="caution">
    <text evidence="2">The sequence shown here is derived from an EMBL/GenBank/DDBJ whole genome shotgun (WGS) entry which is preliminary data.</text>
</comment>
<accession>A0A9X2YCY0</accession>
<dbReference type="RefSeq" id="WP_264014446.1">
    <property type="nucleotide sequence ID" value="NZ_JACKSJ010000177.1"/>
</dbReference>
<evidence type="ECO:0000313" key="3">
    <source>
        <dbReference type="Proteomes" id="UP001140293"/>
    </source>
</evidence>
<dbReference type="AlphaFoldDB" id="A0A9X2YCY0"/>
<sequence length="296" mass="30791">MTTIAPPPPAPAGPPPPITPGARTALRAALITVAAVLVVGSVVAFGVTAWGVSTVRVIADSQALPAAMRSLVVDSGEVPVAIRITADRAAREPRVDLRLVNTNRSGEHRLSVTGAGAERRVTIEESPSPMLKWARGGEITVTLPPEQARRLTVRTQQRTGVVLAQADVDQLIARTDDGAVILSGAARRIEVHTVDGEVASHHPVSVRETFSASTSDGDIAVDFRGTAPRVVDAVSRSGDVVIGLPGRGPYLVRTQSGQSATVAVPETDDPGAAVGDVTARSETGDVVIEEADIHHR</sequence>
<reference evidence="2" key="1">
    <citation type="submission" date="2020-07" db="EMBL/GenBank/DDBJ databases">
        <authorList>
            <person name="Pettersson B.M.F."/>
            <person name="Behra P.R.K."/>
            <person name="Ramesh M."/>
            <person name="Das S."/>
            <person name="Dasgupta S."/>
            <person name="Kirsebom L.A."/>
        </authorList>
    </citation>
    <scope>NUCLEOTIDE SEQUENCE</scope>
    <source>
        <strain evidence="2">DSM 44615</strain>
    </source>
</reference>
<name>A0A9X2YCY0_9MYCO</name>
<keyword evidence="1" id="KW-0812">Transmembrane</keyword>
<evidence type="ECO:0000256" key="1">
    <source>
        <dbReference type="SAM" id="Phobius"/>
    </source>
</evidence>
<evidence type="ECO:0000313" key="2">
    <source>
        <dbReference type="EMBL" id="MCV7172267.1"/>
    </source>
</evidence>
<evidence type="ECO:0008006" key="4">
    <source>
        <dbReference type="Google" id="ProtNLM"/>
    </source>
</evidence>
<feature type="transmembrane region" description="Helical" evidence="1">
    <location>
        <begin position="28"/>
        <end position="52"/>
    </location>
</feature>
<reference evidence="2" key="2">
    <citation type="journal article" date="2022" name="BMC Genomics">
        <title>Comparative genome analysis of mycobacteria focusing on tRNA and non-coding RNA.</title>
        <authorList>
            <person name="Behra P.R.K."/>
            <person name="Pettersson B.M.F."/>
            <person name="Ramesh M."/>
            <person name="Das S."/>
            <person name="Dasgupta S."/>
            <person name="Kirsebom L.A."/>
        </authorList>
    </citation>
    <scope>NUCLEOTIDE SEQUENCE</scope>
    <source>
        <strain evidence="2">DSM 44615</strain>
    </source>
</reference>
<keyword evidence="3" id="KW-1185">Reference proteome</keyword>
<keyword evidence="1" id="KW-1133">Transmembrane helix</keyword>